<dbReference type="GO" id="GO:0005634">
    <property type="term" value="C:nucleus"/>
    <property type="evidence" value="ECO:0007669"/>
    <property type="project" value="TreeGrafter"/>
</dbReference>
<dbReference type="GO" id="GO:0000776">
    <property type="term" value="C:kinetochore"/>
    <property type="evidence" value="ECO:0007669"/>
    <property type="project" value="UniProtKB-KW"/>
</dbReference>
<dbReference type="Pfam" id="PF00069">
    <property type="entry name" value="Pkinase"/>
    <property type="match status" value="1"/>
</dbReference>
<dbReference type="GO" id="GO:0051754">
    <property type="term" value="P:meiotic sister chromatid cohesion, centromeric"/>
    <property type="evidence" value="ECO:0007669"/>
    <property type="project" value="TreeGrafter"/>
</dbReference>
<evidence type="ECO:0000313" key="8">
    <source>
        <dbReference type="EMBL" id="KAF2402304.1"/>
    </source>
</evidence>
<dbReference type="Pfam" id="PF08171">
    <property type="entry name" value="Mad3_BUB1_II"/>
    <property type="match status" value="1"/>
</dbReference>
<sequence length="1358" mass="150691">MAATGDLIDFSVIEDHKENIQSLPGGRSARTLASVVAPLQQRNSPSLSDTQNLKESVKQEYEKELEAIDEADDPLDIYDRYVKWTMDAYPAAQATAESSLLPLLERATKAFLNSSHYKNDPRYLKLWLLYIRFFSDSPRETFAFLARNNIGEGLALFYEEYAGWLEGAGRWTQAEEVFSTGIDREARPSERLIRKFAEFQHRRDTKAQESDGPTSPALPKSRPALAAKVDPFASATPAEDDPQERDRAAAAAAPKTSRKKLAIFSDSTDAPTPGAVDGGQVWGHIGSLKDRKKENMREARPLAGSTLDGGRRIGSGSKMLVYKDETVGTSNEDKWATQIHADRVIVNPRTGRKEYVFSALELVYPDGYEDESNIEYCFEELRAKSRGWLDIDWNERRAAVPDVPQETPVEVEEEAPDEVHEEAPDEVQEEAPDEVQEEAPKADEVHMDAPMGKLSVFQDALVDVPTKISVFREESAPPTLSDNVRSPLAAFGSDKNGRRPPKAEKIAVLRDSPSRASENPFPEPLQASLQPQGGQPLKSRSIAVLRDAPIVDDIGPRHPVSQGSKVPLLPADDENDENAIHTPKDVLAPKKPRKLHREDRANRTRKIKVTEIHSATETVKANLASPMGPKKKLKKSSEPTMTVTIHTKEAMSEIYDIFNQPLKSQAEAEKTEDDDEDESEDESEEEEEDDDEDDYTSGGESTTTGRIFAASEYGDTTTGFTANGVALDVTLGDDTAWSDPTELKHLNLGGKSSNAEDSDEASNASDDDATGETAGELTGDHTGERTSSSAASVEHGNDTASSIPESADGPQVPALPIRQKGPNRLPFMTPIVERTESSIGAMTAFAEKEHVGMKTPSRENNAHAPSIESGEEDPWSSPFQDMLKEAENKENARRVLQAKGSPNKPRSPLKTKKSNLLHGRDVVTEKVNRGPIIQDIRCNPLEEGIRSTILTQVQPPLASYNGYFDRRGTSLGRSADIRKYAKAVAKSGKQSSEKTLSSLAIAPVICLEGARREYTVRRELGRGAFAPVYLADSSEPSDEAADDVARMGEGAFGVTRGTQEALKMEDPPSAWEFYIIRQAKRRLGVSRPCESIVNVHEMHLYDDECYLIEDYRNQGTLLDLINICRADAAGGGAMDEQLAMFFTIELFRTMEALHAKGLIHGDIKPDNVLVRFETLPSENAWTAQYRRDGTGGWCQKGVMLIDFGRGIDMKVFKPEAQFIADWKTSEADCAEMREMRPWTFQVDYHGLAGVVHSLLFGKYLETASERSATLGAGATKTYRTRESLKRYWQTEIWGEVFNLLLNPLMHLEREEERKLPVVTGMRMLREQMEQYLEANSEKGAGLKALLRRMETAVRERRR</sequence>
<evidence type="ECO:0000259" key="6">
    <source>
        <dbReference type="PROSITE" id="PS50011"/>
    </source>
</evidence>
<feature type="compositionally biased region" description="Basic and acidic residues" evidence="5">
    <location>
        <begin position="495"/>
        <end position="508"/>
    </location>
</feature>
<organism evidence="8 9">
    <name type="scientific">Trichodelitschia bisporula</name>
    <dbReference type="NCBI Taxonomy" id="703511"/>
    <lineage>
        <taxon>Eukaryota</taxon>
        <taxon>Fungi</taxon>
        <taxon>Dikarya</taxon>
        <taxon>Ascomycota</taxon>
        <taxon>Pezizomycotina</taxon>
        <taxon>Dothideomycetes</taxon>
        <taxon>Dothideomycetes incertae sedis</taxon>
        <taxon>Phaeotrichales</taxon>
        <taxon>Phaeotrichaceae</taxon>
        <taxon>Trichodelitschia</taxon>
    </lineage>
</organism>
<dbReference type="GO" id="GO:0005524">
    <property type="term" value="F:ATP binding"/>
    <property type="evidence" value="ECO:0007669"/>
    <property type="project" value="InterPro"/>
</dbReference>
<dbReference type="InterPro" id="IPR011009">
    <property type="entry name" value="Kinase-like_dom_sf"/>
</dbReference>
<dbReference type="FunFam" id="1.25.40.430:FF:000003">
    <property type="entry name" value="Checkpoint serine/threonine-protein kinase BUB1"/>
    <property type="match status" value="1"/>
</dbReference>
<dbReference type="PANTHER" id="PTHR14030">
    <property type="entry name" value="MITOTIC CHECKPOINT SERINE/THREONINE-PROTEIN KINASE BUB1"/>
    <property type="match status" value="1"/>
</dbReference>
<evidence type="ECO:0000256" key="3">
    <source>
        <dbReference type="ARBA" id="ARBA00022838"/>
    </source>
</evidence>
<dbReference type="Pfam" id="PF08311">
    <property type="entry name" value="Mad3_BUB1_I"/>
    <property type="match status" value="1"/>
</dbReference>
<keyword evidence="2" id="KW-0158">Chromosome</keyword>
<reference evidence="8" key="1">
    <citation type="journal article" date="2020" name="Stud. Mycol.">
        <title>101 Dothideomycetes genomes: a test case for predicting lifestyles and emergence of pathogens.</title>
        <authorList>
            <person name="Haridas S."/>
            <person name="Albert R."/>
            <person name="Binder M."/>
            <person name="Bloem J."/>
            <person name="Labutti K."/>
            <person name="Salamov A."/>
            <person name="Andreopoulos B."/>
            <person name="Baker S."/>
            <person name="Barry K."/>
            <person name="Bills G."/>
            <person name="Bluhm B."/>
            <person name="Cannon C."/>
            <person name="Castanera R."/>
            <person name="Culley D."/>
            <person name="Daum C."/>
            <person name="Ezra D."/>
            <person name="Gonzalez J."/>
            <person name="Henrissat B."/>
            <person name="Kuo A."/>
            <person name="Liang C."/>
            <person name="Lipzen A."/>
            <person name="Lutzoni F."/>
            <person name="Magnuson J."/>
            <person name="Mondo S."/>
            <person name="Nolan M."/>
            <person name="Ohm R."/>
            <person name="Pangilinan J."/>
            <person name="Park H.-J."/>
            <person name="Ramirez L."/>
            <person name="Alfaro M."/>
            <person name="Sun H."/>
            <person name="Tritt A."/>
            <person name="Yoshinaga Y."/>
            <person name="Zwiers L.-H."/>
            <person name="Turgeon B."/>
            <person name="Goodwin S."/>
            <person name="Spatafora J."/>
            <person name="Crous P."/>
            <person name="Grigoriev I."/>
        </authorList>
    </citation>
    <scope>NUCLEOTIDE SEQUENCE</scope>
    <source>
        <strain evidence="8">CBS 262.69</strain>
    </source>
</reference>
<dbReference type="PROSITE" id="PS00108">
    <property type="entry name" value="PROTEIN_KINASE_ST"/>
    <property type="match status" value="1"/>
</dbReference>
<keyword evidence="3" id="KW-0995">Kinetochore</keyword>
<dbReference type="PROSITE" id="PS50011">
    <property type="entry name" value="PROTEIN_KINASE_DOM"/>
    <property type="match status" value="1"/>
</dbReference>
<feature type="region of interest" description="Disordered" evidence="5">
    <location>
        <begin position="550"/>
        <end position="720"/>
    </location>
</feature>
<dbReference type="Gene3D" id="1.10.510.10">
    <property type="entry name" value="Transferase(Phosphotransferase) domain 1"/>
    <property type="match status" value="1"/>
</dbReference>
<feature type="compositionally biased region" description="Acidic residues" evidence="5">
    <location>
        <begin position="423"/>
        <end position="437"/>
    </location>
</feature>
<evidence type="ECO:0000256" key="1">
    <source>
        <dbReference type="ARBA" id="ARBA00004629"/>
    </source>
</evidence>
<feature type="compositionally biased region" description="Acidic residues" evidence="5">
    <location>
        <begin position="756"/>
        <end position="770"/>
    </location>
</feature>
<dbReference type="InterPro" id="IPR008271">
    <property type="entry name" value="Ser/Thr_kinase_AS"/>
</dbReference>
<evidence type="ECO:0000259" key="7">
    <source>
        <dbReference type="PROSITE" id="PS51489"/>
    </source>
</evidence>
<feature type="region of interest" description="Disordered" evidence="5">
    <location>
        <begin position="851"/>
        <end position="878"/>
    </location>
</feature>
<accession>A0A6G1I289</accession>
<dbReference type="InterPro" id="IPR000719">
    <property type="entry name" value="Prot_kinase_dom"/>
</dbReference>
<feature type="region of interest" description="Disordered" evidence="5">
    <location>
        <begin position="401"/>
        <end position="441"/>
    </location>
</feature>
<proteinExistence type="predicted"/>
<dbReference type="Gene3D" id="1.25.40.430">
    <property type="match status" value="1"/>
</dbReference>
<dbReference type="InterPro" id="IPR015661">
    <property type="entry name" value="Bub1/Mad3"/>
</dbReference>
<gene>
    <name evidence="8" type="ORF">EJ06DRAFT_528412</name>
</gene>
<feature type="region of interest" description="Disordered" evidence="5">
    <location>
        <begin position="732"/>
        <end position="829"/>
    </location>
</feature>
<dbReference type="InterPro" id="IPR013212">
    <property type="entry name" value="Mad3/Bub1_I"/>
</dbReference>
<dbReference type="SMART" id="SM00220">
    <property type="entry name" value="S_TKc"/>
    <property type="match status" value="1"/>
</dbReference>
<dbReference type="GO" id="GO:0004672">
    <property type="term" value="F:protein kinase activity"/>
    <property type="evidence" value="ECO:0007669"/>
    <property type="project" value="InterPro"/>
</dbReference>
<dbReference type="OrthoDB" id="248495at2759"/>
<evidence type="ECO:0000256" key="4">
    <source>
        <dbReference type="ARBA" id="ARBA00023328"/>
    </source>
</evidence>
<feature type="compositionally biased region" description="Basic and acidic residues" evidence="5">
    <location>
        <begin position="851"/>
        <end position="861"/>
    </location>
</feature>
<dbReference type="PANTHER" id="PTHR14030:SF4">
    <property type="entry name" value="BUB1 KINASE, ISOFORM A-RELATED"/>
    <property type="match status" value="1"/>
</dbReference>
<dbReference type="CDD" id="cd13981">
    <property type="entry name" value="STKc_Bub1_BubR1"/>
    <property type="match status" value="1"/>
</dbReference>
<protein>
    <submittedName>
        <fullName evidence="8">Uncharacterized protein</fullName>
    </submittedName>
</protein>
<feature type="region of interest" description="Disordered" evidence="5">
    <location>
        <begin position="474"/>
        <end position="537"/>
    </location>
</feature>
<dbReference type="Proteomes" id="UP000799640">
    <property type="component" value="Unassembled WGS sequence"/>
</dbReference>
<dbReference type="GO" id="GO:0007094">
    <property type="term" value="P:mitotic spindle assembly checkpoint signaling"/>
    <property type="evidence" value="ECO:0007669"/>
    <property type="project" value="InterPro"/>
</dbReference>
<dbReference type="SMART" id="SM00777">
    <property type="entry name" value="Mad3_BUB1_I"/>
    <property type="match status" value="1"/>
</dbReference>
<feature type="domain" description="Protein kinase" evidence="6">
    <location>
        <begin position="1014"/>
        <end position="1353"/>
    </location>
</feature>
<keyword evidence="4" id="KW-0137">Centromere</keyword>
<feature type="compositionally biased region" description="Basic and acidic residues" evidence="5">
    <location>
        <begin position="578"/>
        <end position="588"/>
    </location>
</feature>
<comment type="subcellular location">
    <subcellularLocation>
        <location evidence="1">Chromosome</location>
        <location evidence="1">Centromere</location>
        <location evidence="1">Kinetochore</location>
    </subcellularLocation>
</comment>
<feature type="region of interest" description="Disordered" evidence="5">
    <location>
        <begin position="202"/>
        <end position="258"/>
    </location>
</feature>
<evidence type="ECO:0000256" key="2">
    <source>
        <dbReference type="ARBA" id="ARBA00022454"/>
    </source>
</evidence>
<feature type="domain" description="BUB1 N-terminal" evidence="7">
    <location>
        <begin position="61"/>
        <end position="222"/>
    </location>
</feature>
<name>A0A6G1I289_9PEZI</name>
<feature type="compositionally biased region" description="Acidic residues" evidence="5">
    <location>
        <begin position="670"/>
        <end position="695"/>
    </location>
</feature>
<dbReference type="EMBL" id="ML996691">
    <property type="protein sequence ID" value="KAF2402304.1"/>
    <property type="molecule type" value="Genomic_DNA"/>
</dbReference>
<dbReference type="InterPro" id="IPR012572">
    <property type="entry name" value="Mad3/Bub1_II"/>
</dbReference>
<feature type="region of interest" description="Disordered" evidence="5">
    <location>
        <begin position="896"/>
        <end position="918"/>
    </location>
</feature>
<keyword evidence="9" id="KW-1185">Reference proteome</keyword>
<dbReference type="SUPFAM" id="SSF56112">
    <property type="entry name" value="Protein kinase-like (PK-like)"/>
    <property type="match status" value="1"/>
</dbReference>
<evidence type="ECO:0000313" key="9">
    <source>
        <dbReference type="Proteomes" id="UP000799640"/>
    </source>
</evidence>
<evidence type="ECO:0000256" key="5">
    <source>
        <dbReference type="SAM" id="MobiDB-lite"/>
    </source>
</evidence>
<dbReference type="PROSITE" id="PS51489">
    <property type="entry name" value="BUB1_N"/>
    <property type="match status" value="1"/>
</dbReference>
<dbReference type="GO" id="GO:0032991">
    <property type="term" value="C:protein-containing complex"/>
    <property type="evidence" value="ECO:0007669"/>
    <property type="project" value="UniProtKB-ARBA"/>
</dbReference>